<dbReference type="GO" id="GO:0006508">
    <property type="term" value="P:proteolysis"/>
    <property type="evidence" value="ECO:0007669"/>
    <property type="project" value="UniProtKB-KW"/>
</dbReference>
<evidence type="ECO:0000313" key="8">
    <source>
        <dbReference type="Proteomes" id="UP000287233"/>
    </source>
</evidence>
<dbReference type="SUPFAM" id="SSF53474">
    <property type="entry name" value="alpha/beta-Hydrolases"/>
    <property type="match status" value="1"/>
</dbReference>
<keyword evidence="4" id="KW-0378">Hydrolase</keyword>
<feature type="region of interest" description="Disordered" evidence="6">
    <location>
        <begin position="1"/>
        <end position="29"/>
    </location>
</feature>
<evidence type="ECO:0000256" key="1">
    <source>
        <dbReference type="ARBA" id="ARBA00022645"/>
    </source>
</evidence>
<keyword evidence="5" id="KW-0325">Glycoprotein</keyword>
<accession>A0A410FUX3</accession>
<dbReference type="Proteomes" id="UP000287233">
    <property type="component" value="Chromosome"/>
</dbReference>
<dbReference type="KEGG" id="bih:BIP78_0982"/>
<dbReference type="Pfam" id="PF00450">
    <property type="entry name" value="Peptidase_S10"/>
    <property type="match status" value="1"/>
</dbReference>
<evidence type="ECO:0000256" key="2">
    <source>
        <dbReference type="ARBA" id="ARBA00022670"/>
    </source>
</evidence>
<reference evidence="8" key="1">
    <citation type="submission" date="2018-12" db="EMBL/GenBank/DDBJ databases">
        <title>Complete genome sequence of an uncultured bacterium of the candidate phylum Bipolaricaulota.</title>
        <authorList>
            <person name="Kadnikov V.V."/>
            <person name="Mardanov A.V."/>
            <person name="Beletsky A.V."/>
            <person name="Frank Y.A."/>
            <person name="Karnachuk O.V."/>
            <person name="Ravin N.V."/>
        </authorList>
    </citation>
    <scope>NUCLEOTIDE SEQUENCE [LARGE SCALE GENOMIC DNA]</scope>
</reference>
<dbReference type="PANTHER" id="PTHR11802">
    <property type="entry name" value="SERINE PROTEASE FAMILY S10 SERINE CARBOXYPEPTIDASE"/>
    <property type="match status" value="1"/>
</dbReference>
<keyword evidence="2" id="KW-0645">Protease</keyword>
<evidence type="ECO:0000313" key="7">
    <source>
        <dbReference type="EMBL" id="QAA76748.1"/>
    </source>
</evidence>
<dbReference type="AlphaFoldDB" id="A0A410FUX3"/>
<dbReference type="InterPro" id="IPR029058">
    <property type="entry name" value="AB_hydrolase_fold"/>
</dbReference>
<sequence length="497" mass="55818">MADEKAKPEVKKANELSETKEKRRKLLGVEPTETRHVLQLRGESLPYTARAGAIPLKDPFDEVEAEVFFTAYELDGAVDRSARPLTFAFNGGPGSASIWLHMGALGPKRVVMEKEGWMPAPPYRYESNPFTWLDQTDLVFVDPVGTGFSRAAKEDFDKKFWSFKGDIESMGEFIRLYLTRYRRWTSPLFLAGESYGTTRAAGLAGHLVDRGIAFNGIVLISTVLDLAAIRFMPANDLPYQLFVPSYAATAWYHGRLAGDLQKRALPDLVAEVKAWAEGDFTLALMKGDRLTDAERRSVGKRLARYTGLSLDYILGTNLRVEIHRFCKELLRGERRSVGRLDSRFKGVEALAVTERPEFDPSMLAITPPYTAAFNQYVRSELGIETDLTYETLSRTVNEKWEWEKGHMPATGETLRGAIAKNPYTKVLVAQGYYDLATPVFATEYMLSHMNVDPAFRGNLEMECYEAGHMFYLDLPSLAAFREDVRGFIAASTGGDTR</sequence>
<gene>
    <name evidence="7" type="ORF">BIP78_0982</name>
</gene>
<keyword evidence="1 7" id="KW-0121">Carboxypeptidase</keyword>
<dbReference type="InterPro" id="IPR001563">
    <property type="entry name" value="Peptidase_S10"/>
</dbReference>
<evidence type="ECO:0000256" key="6">
    <source>
        <dbReference type="SAM" id="MobiDB-lite"/>
    </source>
</evidence>
<dbReference type="GO" id="GO:0004185">
    <property type="term" value="F:serine-type carboxypeptidase activity"/>
    <property type="evidence" value="ECO:0007669"/>
    <property type="project" value="InterPro"/>
</dbReference>
<evidence type="ECO:0000256" key="5">
    <source>
        <dbReference type="ARBA" id="ARBA00023180"/>
    </source>
</evidence>
<dbReference type="Gene3D" id="3.40.50.1820">
    <property type="entry name" value="alpha/beta hydrolase"/>
    <property type="match status" value="1"/>
</dbReference>
<evidence type="ECO:0000256" key="4">
    <source>
        <dbReference type="ARBA" id="ARBA00022801"/>
    </source>
</evidence>
<dbReference type="PANTHER" id="PTHR11802:SF3">
    <property type="entry name" value="RETINOID-INDUCIBLE SERINE CARBOXYPEPTIDASE"/>
    <property type="match status" value="1"/>
</dbReference>
<organism evidence="7 8">
    <name type="scientific">Bipolaricaulis sibiricus</name>
    <dbReference type="NCBI Taxonomy" id="2501609"/>
    <lineage>
        <taxon>Bacteria</taxon>
        <taxon>Candidatus Bipolaricaulota</taxon>
        <taxon>Candidatus Bipolaricaulia</taxon>
        <taxon>Candidatus Bipolaricaulales</taxon>
        <taxon>Candidatus Bipolaricaulaceae</taxon>
        <taxon>Candidatus Bipolaricaulis</taxon>
    </lineage>
</organism>
<protein>
    <submittedName>
        <fullName evidence="7">Carboxypeptidase-related protein</fullName>
    </submittedName>
</protein>
<dbReference type="EMBL" id="CP034928">
    <property type="protein sequence ID" value="QAA76748.1"/>
    <property type="molecule type" value="Genomic_DNA"/>
</dbReference>
<keyword evidence="3" id="KW-0732">Signal</keyword>
<name>A0A410FUX3_BIPS1</name>
<evidence type="ECO:0000256" key="3">
    <source>
        <dbReference type="ARBA" id="ARBA00022729"/>
    </source>
</evidence>
<feature type="compositionally biased region" description="Basic and acidic residues" evidence="6">
    <location>
        <begin position="1"/>
        <end position="21"/>
    </location>
</feature>
<proteinExistence type="predicted"/>